<evidence type="ECO:0000313" key="2">
    <source>
        <dbReference type="EMBL" id="GAA1747074.1"/>
    </source>
</evidence>
<keyword evidence="3" id="KW-1185">Reference proteome</keyword>
<dbReference type="RefSeq" id="WP_344202897.1">
    <property type="nucleotide sequence ID" value="NZ_BAAAME010000005.1"/>
</dbReference>
<organism evidence="2 3">
    <name type="scientific">Aeromicrobium alkaliterrae</name>
    <dbReference type="NCBI Taxonomy" id="302168"/>
    <lineage>
        <taxon>Bacteria</taxon>
        <taxon>Bacillati</taxon>
        <taxon>Actinomycetota</taxon>
        <taxon>Actinomycetes</taxon>
        <taxon>Propionibacteriales</taxon>
        <taxon>Nocardioidaceae</taxon>
        <taxon>Aeromicrobium</taxon>
    </lineage>
</organism>
<dbReference type="PANTHER" id="PTHR11669:SF8">
    <property type="entry name" value="DNA POLYMERASE III SUBUNIT DELTA"/>
    <property type="match status" value="1"/>
</dbReference>
<dbReference type="InterPro" id="IPR027417">
    <property type="entry name" value="P-loop_NTPase"/>
</dbReference>
<dbReference type="EMBL" id="BAAAME010000005">
    <property type="protein sequence ID" value="GAA1747074.1"/>
    <property type="molecule type" value="Genomic_DNA"/>
</dbReference>
<dbReference type="SUPFAM" id="SSF52540">
    <property type="entry name" value="P-loop containing nucleoside triphosphate hydrolases"/>
    <property type="match status" value="1"/>
</dbReference>
<gene>
    <name evidence="2" type="ORF">GCM10009710_29010</name>
</gene>
<dbReference type="InterPro" id="IPR004622">
    <property type="entry name" value="DNA_pol_HolB"/>
</dbReference>
<dbReference type="NCBIfam" id="NF005926">
    <property type="entry name" value="PRK07940.1"/>
    <property type="match status" value="1"/>
</dbReference>
<comment type="caution">
    <text evidence="2">The sequence shown here is derived from an EMBL/GenBank/DDBJ whole genome shotgun (WGS) entry which is preliminary data.</text>
</comment>
<dbReference type="NCBIfam" id="TIGR00678">
    <property type="entry name" value="holB"/>
    <property type="match status" value="1"/>
</dbReference>
<evidence type="ECO:0000313" key="3">
    <source>
        <dbReference type="Proteomes" id="UP001501057"/>
    </source>
</evidence>
<evidence type="ECO:0000259" key="1">
    <source>
        <dbReference type="SMART" id="SM00382"/>
    </source>
</evidence>
<feature type="domain" description="AAA+ ATPase" evidence="1">
    <location>
        <begin position="27"/>
        <end position="256"/>
    </location>
</feature>
<sequence length="386" mass="40678">MTVWDELVGQEPVVSALQDVVGDPRGSTHAWLFTGPPGSGRSTAALAFAAALQCDTGGCGACESCRMAAAGSHPDVQVVRTDGLSIGVDLARDAVRRSALHPSLGRWQVLVVEDADRLTDQAANALLKSLEEPSRHTIWMLCAPAAEDVIVTIRSRCRSVVLRTPPAAAIAELLVRRDGVEPELAAAVAAASQGHIGRARGLARDPASRERRREILSIPQRVGHLGDALVAATQVDTEATARAAAFCDVADARELDDIKASWGVEDRGKRPAGYAGALSSLTKEQERRRKRLARDAIDGVLLDLLSFCRDVVAVQLGAASATAGLVNADVAESIADQARLWTVETTLGAIDAIVECRAALEANAAPLLALERLMSSFVPASRTPST</sequence>
<dbReference type="InterPro" id="IPR050238">
    <property type="entry name" value="DNA_Rep/Repair_Clamp_Loader"/>
</dbReference>
<dbReference type="SMART" id="SM00382">
    <property type="entry name" value="AAA"/>
    <property type="match status" value="1"/>
</dbReference>
<dbReference type="Gene3D" id="3.40.50.300">
    <property type="entry name" value="P-loop containing nucleotide triphosphate hydrolases"/>
    <property type="match status" value="1"/>
</dbReference>
<dbReference type="Pfam" id="PF13177">
    <property type="entry name" value="DNA_pol3_delta2"/>
    <property type="match status" value="1"/>
</dbReference>
<dbReference type="PANTHER" id="PTHR11669">
    <property type="entry name" value="REPLICATION FACTOR C / DNA POLYMERASE III GAMMA-TAU SUBUNIT"/>
    <property type="match status" value="1"/>
</dbReference>
<accession>A0ABN2K2L6</accession>
<dbReference type="Proteomes" id="UP001501057">
    <property type="component" value="Unassembled WGS sequence"/>
</dbReference>
<reference evidence="2 3" key="1">
    <citation type="journal article" date="2019" name="Int. J. Syst. Evol. Microbiol.">
        <title>The Global Catalogue of Microorganisms (GCM) 10K type strain sequencing project: providing services to taxonomists for standard genome sequencing and annotation.</title>
        <authorList>
            <consortium name="The Broad Institute Genomics Platform"/>
            <consortium name="The Broad Institute Genome Sequencing Center for Infectious Disease"/>
            <person name="Wu L."/>
            <person name="Ma J."/>
        </authorList>
    </citation>
    <scope>NUCLEOTIDE SEQUENCE [LARGE SCALE GENOMIC DNA]</scope>
    <source>
        <strain evidence="2 3">JCM 13518</strain>
    </source>
</reference>
<proteinExistence type="predicted"/>
<dbReference type="InterPro" id="IPR003593">
    <property type="entry name" value="AAA+_ATPase"/>
</dbReference>
<protein>
    <submittedName>
        <fullName evidence="2">DNA polymerase III subunit delta</fullName>
    </submittedName>
</protein>
<name>A0ABN2K2L6_9ACTN</name>